<comment type="subcellular location">
    <subcellularLocation>
        <location evidence="1">Membrane</location>
        <topology evidence="1">Multi-pass membrane protein</topology>
    </subcellularLocation>
</comment>
<feature type="domain" description="Peptidase S54 rhomboid" evidence="9">
    <location>
        <begin position="101"/>
        <end position="248"/>
    </location>
</feature>
<protein>
    <submittedName>
        <fullName evidence="10">Rhomboid family intramembrane serine protease</fullName>
    </submittedName>
</protein>
<keyword evidence="3 8" id="KW-0812">Transmembrane</keyword>
<gene>
    <name evidence="10" type="ORF">PsB1_1247</name>
</gene>
<keyword evidence="10" id="KW-0645">Protease</keyword>
<feature type="region of interest" description="Disordered" evidence="7">
    <location>
        <begin position="1"/>
        <end position="40"/>
    </location>
</feature>
<dbReference type="Gene3D" id="1.20.1540.10">
    <property type="entry name" value="Rhomboid-like"/>
    <property type="match status" value="1"/>
</dbReference>
<feature type="transmembrane region" description="Helical" evidence="8">
    <location>
        <begin position="168"/>
        <end position="190"/>
    </location>
</feature>
<evidence type="ECO:0000256" key="8">
    <source>
        <dbReference type="SAM" id="Phobius"/>
    </source>
</evidence>
<evidence type="ECO:0000256" key="4">
    <source>
        <dbReference type="ARBA" id="ARBA00022801"/>
    </source>
</evidence>
<dbReference type="InterPro" id="IPR050925">
    <property type="entry name" value="Rhomboid_protease_S54"/>
</dbReference>
<dbReference type="EMBL" id="BPFZ01000006">
    <property type="protein sequence ID" value="GIU67093.1"/>
    <property type="molecule type" value="Genomic_DNA"/>
</dbReference>
<name>A0ABQ4PVS8_9PROT</name>
<evidence type="ECO:0000259" key="9">
    <source>
        <dbReference type="Pfam" id="PF01694"/>
    </source>
</evidence>
<dbReference type="PANTHER" id="PTHR43731">
    <property type="entry name" value="RHOMBOID PROTEASE"/>
    <property type="match status" value="1"/>
</dbReference>
<feature type="transmembrane region" description="Helical" evidence="8">
    <location>
        <begin position="140"/>
        <end position="162"/>
    </location>
</feature>
<keyword evidence="6 8" id="KW-0472">Membrane</keyword>
<feature type="transmembrane region" description="Helical" evidence="8">
    <location>
        <begin position="44"/>
        <end position="66"/>
    </location>
</feature>
<feature type="transmembrane region" description="Helical" evidence="8">
    <location>
        <begin position="109"/>
        <end position="128"/>
    </location>
</feature>
<sequence length="258" mass="27741">MSTLKDSRMHPSPVCFQEAKPNYAGPEPRDPSGQGKKPISNEPIFKSIPIGVLILIGCMVIVHIGLQLAGPNVTLRTIESLGVIPNEIAIDLDKGDRSDVMLRLIGHQFLHGGTLHLVMNMAMLLQAGPIAEDGLHRNRYGVFAFLLFFLLCGIGGGLAFIWLNPGSIYPTIGASGAISGVFAGFLWSAITKARPNQAMFKPVVTSGLFFLIINVGLAALARGLDIAAIAWESHLGGFVSGFIVYPIFLSVIKHRPKF</sequence>
<dbReference type="Pfam" id="PF01694">
    <property type="entry name" value="Rhomboid"/>
    <property type="match status" value="1"/>
</dbReference>
<dbReference type="PANTHER" id="PTHR43731:SF14">
    <property type="entry name" value="PRESENILIN-ASSOCIATED RHOMBOID-LIKE PROTEIN, MITOCHONDRIAL"/>
    <property type="match status" value="1"/>
</dbReference>
<comment type="caution">
    <text evidence="10">The sequence shown here is derived from an EMBL/GenBank/DDBJ whole genome shotgun (WGS) entry which is preliminary data.</text>
</comment>
<reference evidence="10" key="1">
    <citation type="submission" date="2021-05" db="EMBL/GenBank/DDBJ databases">
        <authorList>
            <person name="Tanabe Y."/>
        </authorList>
    </citation>
    <scope>NUCLEOTIDE SEQUENCE</scope>
    <source>
        <strain evidence="10">BOTRYCO-1</strain>
    </source>
</reference>
<evidence type="ECO:0000313" key="10">
    <source>
        <dbReference type="EMBL" id="GIU67093.1"/>
    </source>
</evidence>
<evidence type="ECO:0000313" key="11">
    <source>
        <dbReference type="Proteomes" id="UP001161064"/>
    </source>
</evidence>
<keyword evidence="4" id="KW-0378">Hydrolase</keyword>
<dbReference type="GO" id="GO:0008233">
    <property type="term" value="F:peptidase activity"/>
    <property type="evidence" value="ECO:0007669"/>
    <property type="project" value="UniProtKB-KW"/>
</dbReference>
<feature type="transmembrane region" description="Helical" evidence="8">
    <location>
        <begin position="202"/>
        <end position="221"/>
    </location>
</feature>
<evidence type="ECO:0000256" key="2">
    <source>
        <dbReference type="ARBA" id="ARBA00009045"/>
    </source>
</evidence>
<reference evidence="10" key="2">
    <citation type="journal article" date="2023" name="ISME Commun">
        <title>Characterization of a bloom-associated alphaproteobacterial lineage, 'Candidatus Phycosocius': insights into freshwater algal-bacterial interactions.</title>
        <authorList>
            <person name="Tanabe Y."/>
            <person name="Yamaguchi H."/>
            <person name="Yoshida M."/>
            <person name="Kai A."/>
            <person name="Okazaki Y."/>
        </authorList>
    </citation>
    <scope>NUCLEOTIDE SEQUENCE</scope>
    <source>
        <strain evidence="10">BOTRYCO-1</strain>
    </source>
</reference>
<dbReference type="SUPFAM" id="SSF144091">
    <property type="entry name" value="Rhomboid-like"/>
    <property type="match status" value="1"/>
</dbReference>
<dbReference type="Proteomes" id="UP001161064">
    <property type="component" value="Unassembled WGS sequence"/>
</dbReference>
<evidence type="ECO:0000256" key="1">
    <source>
        <dbReference type="ARBA" id="ARBA00004141"/>
    </source>
</evidence>
<comment type="similarity">
    <text evidence="2">Belongs to the peptidase S54 family.</text>
</comment>
<feature type="transmembrane region" description="Helical" evidence="8">
    <location>
        <begin position="233"/>
        <end position="252"/>
    </location>
</feature>
<keyword evidence="5 8" id="KW-1133">Transmembrane helix</keyword>
<evidence type="ECO:0000256" key="5">
    <source>
        <dbReference type="ARBA" id="ARBA00022989"/>
    </source>
</evidence>
<dbReference type="GO" id="GO:0006508">
    <property type="term" value="P:proteolysis"/>
    <property type="evidence" value="ECO:0007669"/>
    <property type="project" value="UniProtKB-KW"/>
</dbReference>
<keyword evidence="11" id="KW-1185">Reference proteome</keyword>
<proteinExistence type="inferred from homology"/>
<organism evidence="10 11">
    <name type="scientific">Candidatus Phycosocius spiralis</name>
    <dbReference type="NCBI Taxonomy" id="2815099"/>
    <lineage>
        <taxon>Bacteria</taxon>
        <taxon>Pseudomonadati</taxon>
        <taxon>Pseudomonadota</taxon>
        <taxon>Alphaproteobacteria</taxon>
        <taxon>Caulobacterales</taxon>
        <taxon>Caulobacterales incertae sedis</taxon>
        <taxon>Candidatus Phycosocius</taxon>
    </lineage>
</organism>
<evidence type="ECO:0000256" key="3">
    <source>
        <dbReference type="ARBA" id="ARBA00022692"/>
    </source>
</evidence>
<accession>A0ABQ4PVS8</accession>
<dbReference type="InterPro" id="IPR035952">
    <property type="entry name" value="Rhomboid-like_sf"/>
</dbReference>
<evidence type="ECO:0000256" key="7">
    <source>
        <dbReference type="SAM" id="MobiDB-lite"/>
    </source>
</evidence>
<evidence type="ECO:0000256" key="6">
    <source>
        <dbReference type="ARBA" id="ARBA00023136"/>
    </source>
</evidence>
<dbReference type="InterPro" id="IPR022764">
    <property type="entry name" value="Peptidase_S54_rhomboid_dom"/>
</dbReference>